<evidence type="ECO:0000256" key="1">
    <source>
        <dbReference type="SAM" id="Phobius"/>
    </source>
</evidence>
<dbReference type="EMBL" id="CTKE01000009">
    <property type="protein sequence ID" value="CQI90504.1"/>
    <property type="molecule type" value="Genomic_DNA"/>
</dbReference>
<reference evidence="2 3" key="1">
    <citation type="submission" date="2015-03" db="EMBL/GenBank/DDBJ databases">
        <authorList>
            <person name="Murphy D."/>
        </authorList>
    </citation>
    <scope>NUCLEOTIDE SEQUENCE [LARGE SCALE GENOMIC DNA]</scope>
    <source>
        <strain evidence="2 3">68/02</strain>
    </source>
</reference>
<dbReference type="AlphaFoldDB" id="A0A0U1HTH8"/>
<dbReference type="Proteomes" id="UP000042054">
    <property type="component" value="Unassembled WGS sequence"/>
</dbReference>
<gene>
    <name evidence="2" type="ORF">ERS008555_02163</name>
</gene>
<organism evidence="2 3">
    <name type="scientific">Yersinia rohdei</name>
    <dbReference type="NCBI Taxonomy" id="29485"/>
    <lineage>
        <taxon>Bacteria</taxon>
        <taxon>Pseudomonadati</taxon>
        <taxon>Pseudomonadota</taxon>
        <taxon>Gammaproteobacteria</taxon>
        <taxon>Enterobacterales</taxon>
        <taxon>Yersiniaceae</taxon>
        <taxon>Yersinia</taxon>
    </lineage>
</organism>
<name>A0A0U1HTH8_YERRO</name>
<feature type="transmembrane region" description="Helical" evidence="1">
    <location>
        <begin position="21"/>
        <end position="39"/>
    </location>
</feature>
<evidence type="ECO:0000313" key="2">
    <source>
        <dbReference type="EMBL" id="CQI90504.1"/>
    </source>
</evidence>
<keyword evidence="1" id="KW-0472">Membrane</keyword>
<proteinExistence type="predicted"/>
<keyword evidence="1" id="KW-0812">Transmembrane</keyword>
<protein>
    <submittedName>
        <fullName evidence="2">Uncharacterized protein</fullName>
    </submittedName>
</protein>
<evidence type="ECO:0000313" key="3">
    <source>
        <dbReference type="Proteomes" id="UP000042054"/>
    </source>
</evidence>
<accession>A0A0U1HTH8</accession>
<sequence length="104" mass="11649">MTDLNYENNGIKSHRIDIKSVIEIFTVCGLLLLAFEILFNSNILTGFLTLFSDAIQPAIHHVIHYCPVEVSMPSIPMGPNWNGSGGDNVQLIEAFELLHKINRQ</sequence>
<keyword evidence="1" id="KW-1133">Transmembrane helix</keyword>
<dbReference type="RefSeq" id="WP_231586332.1">
    <property type="nucleotide sequence ID" value="NZ_CTKE01000009.1"/>
</dbReference>